<organism evidence="2 3">
    <name type="scientific">Candidatus Avoscillospira stercorigallinarum</name>
    <dbReference type="NCBI Taxonomy" id="2840708"/>
    <lineage>
        <taxon>Bacteria</taxon>
        <taxon>Bacillati</taxon>
        <taxon>Bacillota</taxon>
        <taxon>Clostridia</taxon>
        <taxon>Eubacteriales</taxon>
        <taxon>Oscillospiraceae</taxon>
        <taxon>Oscillospiraceae incertae sedis</taxon>
        <taxon>Candidatus Avoscillospira</taxon>
    </lineage>
</organism>
<sequence>MRQGFRASVAGLVLCVLPVFLAACSEPSAQIPVQEMAEEASVPRLTAGTEGTDVEVAGTWSTDGLDVTYLVFPGVYQQLGGGAFYCYPDAAHYGDGVYYQYDWTADRITEFEVETVEETTAAGQVRFRWWRTAGGLGIHNLSDQQLRNDYTLDTSLAYASAIAGDTERVLLEQGGGTEHQAFYLLDLHTKAVEPLPTGTDAPLRDAVWNGTATRVLLRLRDGGFYLGDGSTAAPLQERMELDAPVLRAQWLGADRPDRLLCITQAGSARCNAWVYDCAAETTTLLLEDYAEYMGNNGETTQYELLSDAYALRRDPDGAVWLVDLAQKTERRLSDFFWDAGVFSGMTRDTARYVARGASDMTALGCLDCKGGVFQWFRRSPNPAQAEEFDLLFLHDRVFGIAARPAGSEGPPCFLYVYRFSGQAAS</sequence>
<evidence type="ECO:0008006" key="4">
    <source>
        <dbReference type="Google" id="ProtNLM"/>
    </source>
</evidence>
<dbReference type="PROSITE" id="PS51257">
    <property type="entry name" value="PROKAR_LIPOPROTEIN"/>
    <property type="match status" value="1"/>
</dbReference>
<keyword evidence="1" id="KW-0732">Signal</keyword>
<dbReference type="EMBL" id="DVFN01000115">
    <property type="protein sequence ID" value="HIQ70282.1"/>
    <property type="molecule type" value="Genomic_DNA"/>
</dbReference>
<dbReference type="Proteomes" id="UP000886874">
    <property type="component" value="Unassembled WGS sequence"/>
</dbReference>
<gene>
    <name evidence="2" type="ORF">IAA67_08140</name>
</gene>
<reference evidence="2" key="2">
    <citation type="journal article" date="2021" name="PeerJ">
        <title>Extensive microbial diversity within the chicken gut microbiome revealed by metagenomics and culture.</title>
        <authorList>
            <person name="Gilroy R."/>
            <person name="Ravi A."/>
            <person name="Getino M."/>
            <person name="Pursley I."/>
            <person name="Horton D.L."/>
            <person name="Alikhan N.F."/>
            <person name="Baker D."/>
            <person name="Gharbi K."/>
            <person name="Hall N."/>
            <person name="Watson M."/>
            <person name="Adriaenssens E.M."/>
            <person name="Foster-Nyarko E."/>
            <person name="Jarju S."/>
            <person name="Secka A."/>
            <person name="Antonio M."/>
            <person name="Oren A."/>
            <person name="Chaudhuri R.R."/>
            <person name="La Ragione R."/>
            <person name="Hildebrand F."/>
            <person name="Pallen M.J."/>
        </authorList>
    </citation>
    <scope>NUCLEOTIDE SEQUENCE</scope>
    <source>
        <strain evidence="2">ChiSjej2B20-13462</strain>
    </source>
</reference>
<dbReference type="AlphaFoldDB" id="A0A9D1CPD3"/>
<reference evidence="2" key="1">
    <citation type="submission" date="2020-10" db="EMBL/GenBank/DDBJ databases">
        <authorList>
            <person name="Gilroy R."/>
        </authorList>
    </citation>
    <scope>NUCLEOTIDE SEQUENCE</scope>
    <source>
        <strain evidence="2">ChiSjej2B20-13462</strain>
    </source>
</reference>
<evidence type="ECO:0000313" key="3">
    <source>
        <dbReference type="Proteomes" id="UP000886874"/>
    </source>
</evidence>
<evidence type="ECO:0000313" key="2">
    <source>
        <dbReference type="EMBL" id="HIQ70282.1"/>
    </source>
</evidence>
<comment type="caution">
    <text evidence="2">The sequence shown here is derived from an EMBL/GenBank/DDBJ whole genome shotgun (WGS) entry which is preliminary data.</text>
</comment>
<proteinExistence type="predicted"/>
<evidence type="ECO:0000256" key="1">
    <source>
        <dbReference type="SAM" id="SignalP"/>
    </source>
</evidence>
<feature type="chain" id="PRO_5039578834" description="Lipoprotein" evidence="1">
    <location>
        <begin position="23"/>
        <end position="425"/>
    </location>
</feature>
<accession>A0A9D1CPD3</accession>
<dbReference type="SUPFAM" id="SSF82171">
    <property type="entry name" value="DPP6 N-terminal domain-like"/>
    <property type="match status" value="1"/>
</dbReference>
<feature type="signal peptide" evidence="1">
    <location>
        <begin position="1"/>
        <end position="22"/>
    </location>
</feature>
<protein>
    <recommendedName>
        <fullName evidence="4">Lipoprotein</fullName>
    </recommendedName>
</protein>
<name>A0A9D1CPD3_9FIRM</name>